<dbReference type="AlphaFoldDB" id="A0A0E9W9V8"/>
<protein>
    <submittedName>
        <fullName evidence="1">Uncharacterized protein</fullName>
    </submittedName>
</protein>
<dbReference type="EMBL" id="GBXM01021430">
    <property type="protein sequence ID" value="JAH87147.1"/>
    <property type="molecule type" value="Transcribed_RNA"/>
</dbReference>
<proteinExistence type="predicted"/>
<sequence length="50" mass="6230">MYVVYFRTEMYYFKQIIHFLVQCHVQYTMKNIQLNVCFVKTILQMCKNVQ</sequence>
<evidence type="ECO:0000313" key="1">
    <source>
        <dbReference type="EMBL" id="JAH87147.1"/>
    </source>
</evidence>
<name>A0A0E9W9V8_ANGAN</name>
<reference evidence="1" key="1">
    <citation type="submission" date="2014-11" db="EMBL/GenBank/DDBJ databases">
        <authorList>
            <person name="Amaro Gonzalez C."/>
        </authorList>
    </citation>
    <scope>NUCLEOTIDE SEQUENCE</scope>
</reference>
<accession>A0A0E9W9V8</accession>
<organism evidence="1">
    <name type="scientific">Anguilla anguilla</name>
    <name type="common">European freshwater eel</name>
    <name type="synonym">Muraena anguilla</name>
    <dbReference type="NCBI Taxonomy" id="7936"/>
    <lineage>
        <taxon>Eukaryota</taxon>
        <taxon>Metazoa</taxon>
        <taxon>Chordata</taxon>
        <taxon>Craniata</taxon>
        <taxon>Vertebrata</taxon>
        <taxon>Euteleostomi</taxon>
        <taxon>Actinopterygii</taxon>
        <taxon>Neopterygii</taxon>
        <taxon>Teleostei</taxon>
        <taxon>Anguilliformes</taxon>
        <taxon>Anguillidae</taxon>
        <taxon>Anguilla</taxon>
    </lineage>
</organism>
<reference evidence="1" key="2">
    <citation type="journal article" date="2015" name="Fish Shellfish Immunol.">
        <title>Early steps in the European eel (Anguilla anguilla)-Vibrio vulnificus interaction in the gills: Role of the RtxA13 toxin.</title>
        <authorList>
            <person name="Callol A."/>
            <person name="Pajuelo D."/>
            <person name="Ebbesson L."/>
            <person name="Teles M."/>
            <person name="MacKenzie S."/>
            <person name="Amaro C."/>
        </authorList>
    </citation>
    <scope>NUCLEOTIDE SEQUENCE</scope>
</reference>